<evidence type="ECO:0000313" key="4">
    <source>
        <dbReference type="Proteomes" id="UP000507470"/>
    </source>
</evidence>
<feature type="compositionally biased region" description="Basic and acidic residues" evidence="1">
    <location>
        <begin position="147"/>
        <end position="161"/>
    </location>
</feature>
<dbReference type="EMBL" id="CACVKT020008495">
    <property type="protein sequence ID" value="CAC5415760.1"/>
    <property type="molecule type" value="Genomic_DNA"/>
</dbReference>
<keyword evidence="4" id="KW-1185">Reference proteome</keyword>
<evidence type="ECO:0000313" key="3">
    <source>
        <dbReference type="EMBL" id="CAC5415760.1"/>
    </source>
</evidence>
<feature type="compositionally biased region" description="Polar residues" evidence="1">
    <location>
        <begin position="162"/>
        <end position="171"/>
    </location>
</feature>
<name>A0A6J8E5K7_MYTCO</name>
<proteinExistence type="predicted"/>
<feature type="chain" id="PRO_5026872478" evidence="2">
    <location>
        <begin position="19"/>
        <end position="192"/>
    </location>
</feature>
<reference evidence="3 4" key="1">
    <citation type="submission" date="2020-06" db="EMBL/GenBank/DDBJ databases">
        <authorList>
            <person name="Li R."/>
            <person name="Bekaert M."/>
        </authorList>
    </citation>
    <scope>NUCLEOTIDE SEQUENCE [LARGE SCALE GENOMIC DNA]</scope>
    <source>
        <strain evidence="4">wild</strain>
    </source>
</reference>
<feature type="region of interest" description="Disordered" evidence="1">
    <location>
        <begin position="104"/>
        <end position="125"/>
    </location>
</feature>
<accession>A0A6J8E5K7</accession>
<keyword evidence="2" id="KW-0732">Signal</keyword>
<dbReference type="AlphaFoldDB" id="A0A6J8E5K7"/>
<evidence type="ECO:0000256" key="1">
    <source>
        <dbReference type="SAM" id="MobiDB-lite"/>
    </source>
</evidence>
<dbReference type="Proteomes" id="UP000507470">
    <property type="component" value="Unassembled WGS sequence"/>
</dbReference>
<organism evidence="3 4">
    <name type="scientific">Mytilus coruscus</name>
    <name type="common">Sea mussel</name>
    <dbReference type="NCBI Taxonomy" id="42192"/>
    <lineage>
        <taxon>Eukaryota</taxon>
        <taxon>Metazoa</taxon>
        <taxon>Spiralia</taxon>
        <taxon>Lophotrochozoa</taxon>
        <taxon>Mollusca</taxon>
        <taxon>Bivalvia</taxon>
        <taxon>Autobranchia</taxon>
        <taxon>Pteriomorphia</taxon>
        <taxon>Mytilida</taxon>
        <taxon>Mytiloidea</taxon>
        <taxon>Mytilidae</taxon>
        <taxon>Mytilinae</taxon>
        <taxon>Mytilus</taxon>
    </lineage>
</organism>
<feature type="signal peptide" evidence="2">
    <location>
        <begin position="1"/>
        <end position="18"/>
    </location>
</feature>
<sequence length="192" mass="21551">MSIFLFFETLCLLEITSEHREETSTVSQQQTSLIITRTGGNIVQCSYFEQHCNIPNLGYAHSDNTKTCVEYDSCSMACFYVGKKYQNNQNLEINQIVDINNRGAELDSDTQRSPDISTGRGSGNGYAEIDEFELSEFILTPPEHLHLVHDDSSSESSDRNRPPNNDYLNSYQSSLPSLQQPGSDQDDSDESS</sequence>
<gene>
    <name evidence="3" type="ORF">MCOR_48437</name>
</gene>
<protein>
    <submittedName>
        <fullName evidence="3">Uncharacterized protein</fullName>
    </submittedName>
</protein>
<evidence type="ECO:0000256" key="2">
    <source>
        <dbReference type="SAM" id="SignalP"/>
    </source>
</evidence>
<feature type="region of interest" description="Disordered" evidence="1">
    <location>
        <begin position="147"/>
        <end position="192"/>
    </location>
</feature>
<feature type="compositionally biased region" description="Low complexity" evidence="1">
    <location>
        <begin position="172"/>
        <end position="181"/>
    </location>
</feature>